<protein>
    <submittedName>
        <fullName evidence="3">Oocyst wall protein</fullName>
    </submittedName>
</protein>
<feature type="region of interest" description="Disordered" evidence="1">
    <location>
        <begin position="405"/>
        <end position="429"/>
    </location>
</feature>
<reference evidence="3 4" key="2">
    <citation type="submission" date="2024-05" db="EMBL/GenBank/DDBJ databases">
        <authorList>
            <person name="Chen Y."/>
            <person name="Shah S."/>
            <person name="Dougan E. K."/>
            <person name="Thang M."/>
            <person name="Chan C."/>
        </authorList>
    </citation>
    <scope>NUCLEOTIDE SEQUENCE [LARGE SCALE GENOMIC DNA]</scope>
</reference>
<dbReference type="AlphaFoldDB" id="A0A9P1FWH7"/>
<feature type="region of interest" description="Disordered" evidence="1">
    <location>
        <begin position="1"/>
        <end position="24"/>
    </location>
</feature>
<evidence type="ECO:0000313" key="3">
    <source>
        <dbReference type="EMBL" id="CAL4776627.1"/>
    </source>
</evidence>
<evidence type="ECO:0000313" key="2">
    <source>
        <dbReference type="EMBL" id="CAI3989315.1"/>
    </source>
</evidence>
<comment type="caution">
    <text evidence="2">The sequence shown here is derived from an EMBL/GenBank/DDBJ whole genome shotgun (WGS) entry which is preliminary data.</text>
</comment>
<dbReference type="OrthoDB" id="427888at2759"/>
<name>A0A9P1FWH7_9DINO</name>
<evidence type="ECO:0000313" key="4">
    <source>
        <dbReference type="Proteomes" id="UP001152797"/>
    </source>
</evidence>
<accession>A0A9P1FWH7</accession>
<keyword evidence="4" id="KW-1185">Reference proteome</keyword>
<dbReference type="Proteomes" id="UP001152797">
    <property type="component" value="Unassembled WGS sequence"/>
</dbReference>
<evidence type="ECO:0000256" key="1">
    <source>
        <dbReference type="SAM" id="MobiDB-lite"/>
    </source>
</evidence>
<feature type="region of interest" description="Disordered" evidence="1">
    <location>
        <begin position="173"/>
        <end position="197"/>
    </location>
</feature>
<organism evidence="2">
    <name type="scientific">Cladocopium goreaui</name>
    <dbReference type="NCBI Taxonomy" id="2562237"/>
    <lineage>
        <taxon>Eukaryota</taxon>
        <taxon>Sar</taxon>
        <taxon>Alveolata</taxon>
        <taxon>Dinophyceae</taxon>
        <taxon>Suessiales</taxon>
        <taxon>Symbiodiniaceae</taxon>
        <taxon>Cladocopium</taxon>
    </lineage>
</organism>
<reference evidence="2" key="1">
    <citation type="submission" date="2022-10" db="EMBL/GenBank/DDBJ databases">
        <authorList>
            <person name="Chen Y."/>
            <person name="Dougan E. K."/>
            <person name="Chan C."/>
            <person name="Rhodes N."/>
            <person name="Thang M."/>
        </authorList>
    </citation>
    <scope>NUCLEOTIDE SEQUENCE</scope>
</reference>
<dbReference type="EMBL" id="CAMXCT020001356">
    <property type="protein sequence ID" value="CAL1142690.1"/>
    <property type="molecule type" value="Genomic_DNA"/>
</dbReference>
<gene>
    <name evidence="2" type="ORF">C1SCF055_LOCUS16400</name>
</gene>
<dbReference type="EMBL" id="CAMXCT030001356">
    <property type="protein sequence ID" value="CAL4776627.1"/>
    <property type="molecule type" value="Genomic_DNA"/>
</dbReference>
<proteinExistence type="predicted"/>
<dbReference type="EMBL" id="CAMXCT010001356">
    <property type="protein sequence ID" value="CAI3989315.1"/>
    <property type="molecule type" value="Genomic_DNA"/>
</dbReference>
<sequence>MAQQKKHPGVDCPRGSKPLENPESCEIASEVLRVKYTGEQRFATDPTGCLYRTPDKDILWNQEQGGAASVVRKVVCLDVASLPASSLAAPAPVPAPAAAPVAAAPAPAQPTGTEEVTLKMRSEDGRFAITDTDANYCPSGSFPLQSKEDCQLAAKSFSKGFLPDTAKEELEPTGCVFRGPDQDMLWNEDPEGSPHESRHVVCATAQFQREKAAAKAAKLAEVPAAAESPAPVLTDAPAAPAPAAAAPAAADAKYVFGSPGEVDCPPGAVPLSEQDQCEAAAKALSKEYVELNPAEGDPPGCQYRPPDQDVYFNSHDTGAPNAARQPVCREDPKAAALLTTRAPAKEFKFNYVMGETDTADCPAGGAPVESSEECAAAAKKLGKIYLGEGNPAEMDPKGCQFRVPDQDMYWNPHDTGATNAARQPVCREA</sequence>